<evidence type="ECO:0000256" key="5">
    <source>
        <dbReference type="ARBA" id="ARBA00022741"/>
    </source>
</evidence>
<evidence type="ECO:0000256" key="3">
    <source>
        <dbReference type="ARBA" id="ARBA00022448"/>
    </source>
</evidence>
<evidence type="ECO:0000313" key="10">
    <source>
        <dbReference type="Proteomes" id="UP001239680"/>
    </source>
</evidence>
<accession>A0ABU0W1P3</accession>
<comment type="similarity">
    <text evidence="2">Belongs to the ABC transporter superfamily.</text>
</comment>
<keyword evidence="4" id="KW-1003">Cell membrane</keyword>
<organism evidence="9 10">
    <name type="scientific">Pseudogemmobacter lacusdianii</name>
    <dbReference type="NCBI Taxonomy" id="3069608"/>
    <lineage>
        <taxon>Bacteria</taxon>
        <taxon>Pseudomonadati</taxon>
        <taxon>Pseudomonadota</taxon>
        <taxon>Alphaproteobacteria</taxon>
        <taxon>Rhodobacterales</taxon>
        <taxon>Paracoccaceae</taxon>
        <taxon>Pseudogemmobacter</taxon>
    </lineage>
</organism>
<dbReference type="PROSITE" id="PS50893">
    <property type="entry name" value="ABC_TRANSPORTER_2"/>
    <property type="match status" value="1"/>
</dbReference>
<comment type="caution">
    <text evidence="9">The sequence shown here is derived from an EMBL/GenBank/DDBJ whole genome shotgun (WGS) entry which is preliminary data.</text>
</comment>
<dbReference type="RefSeq" id="WP_306681657.1">
    <property type="nucleotide sequence ID" value="NZ_JAVDBT010000019.1"/>
</dbReference>
<feature type="domain" description="ABC transporter" evidence="8">
    <location>
        <begin position="5"/>
        <end position="253"/>
    </location>
</feature>
<evidence type="ECO:0000256" key="6">
    <source>
        <dbReference type="ARBA" id="ARBA00022840"/>
    </source>
</evidence>
<dbReference type="GO" id="GO:0005524">
    <property type="term" value="F:ATP binding"/>
    <property type="evidence" value="ECO:0007669"/>
    <property type="project" value="UniProtKB-KW"/>
</dbReference>
<dbReference type="Proteomes" id="UP001239680">
    <property type="component" value="Unassembled WGS sequence"/>
</dbReference>
<dbReference type="SMART" id="SM00382">
    <property type="entry name" value="AAA"/>
    <property type="match status" value="1"/>
</dbReference>
<sequence length="323" mass="34767">MLLEIKNLEVVFPMRQGDLRVLHGIDLAVEKGEILGLVGESGSGKSVLSKAVMGLLAKPGRASGGEILFQGQDLLKADAKALRSLRGNRIAMIFQDPMATLNPVLRIDAQMLEAVQGHRKMPSAEARRLCIEALRKVGIPAPEERFLNYPHQLSGGMRQRIAIATALLNDPDLILADEATTALDVTIQAQILSEMKALCRESGTALVWVTHDLAVVSGIADRIAVMYAGRIVECGPTQEVLSRPKHPYTQGLLDSVPSAAQRGQDLRQIPGLMPSPSALPPGCAFNPRCLRAKEACRSNQPVMTQTPTGAFACFNPLSEGDRA</sequence>
<dbReference type="InterPro" id="IPR050388">
    <property type="entry name" value="ABC_Ni/Peptide_Import"/>
</dbReference>
<dbReference type="CDD" id="cd03257">
    <property type="entry name" value="ABC_NikE_OppD_transporters"/>
    <property type="match status" value="1"/>
</dbReference>
<dbReference type="EMBL" id="JAVDBT010000019">
    <property type="protein sequence ID" value="MDQ2067944.1"/>
    <property type="molecule type" value="Genomic_DNA"/>
</dbReference>
<reference evidence="9 10" key="1">
    <citation type="submission" date="2023-08" db="EMBL/GenBank/DDBJ databases">
        <title>Characterization of two Paracoccaceae strains isolated from Phycosphere and proposal of Xinfangfangia lacusdiani sp. nov.</title>
        <authorList>
            <person name="Deng Y."/>
            <person name="Zhang Y.Q."/>
        </authorList>
    </citation>
    <scope>NUCLEOTIDE SEQUENCE [LARGE SCALE GENOMIC DNA]</scope>
    <source>
        <strain evidence="9 10">CPCC 101601</strain>
    </source>
</reference>
<keyword evidence="10" id="KW-1185">Reference proteome</keyword>
<evidence type="ECO:0000256" key="1">
    <source>
        <dbReference type="ARBA" id="ARBA00004417"/>
    </source>
</evidence>
<dbReference type="InterPro" id="IPR003593">
    <property type="entry name" value="AAA+_ATPase"/>
</dbReference>
<evidence type="ECO:0000256" key="7">
    <source>
        <dbReference type="ARBA" id="ARBA00023136"/>
    </source>
</evidence>
<evidence type="ECO:0000256" key="2">
    <source>
        <dbReference type="ARBA" id="ARBA00005417"/>
    </source>
</evidence>
<dbReference type="Gene3D" id="3.40.50.300">
    <property type="entry name" value="P-loop containing nucleotide triphosphate hydrolases"/>
    <property type="match status" value="1"/>
</dbReference>
<dbReference type="Pfam" id="PF00005">
    <property type="entry name" value="ABC_tran"/>
    <property type="match status" value="1"/>
</dbReference>
<dbReference type="InterPro" id="IPR017871">
    <property type="entry name" value="ABC_transporter-like_CS"/>
</dbReference>
<gene>
    <name evidence="9" type="ORF">Q9295_16340</name>
</gene>
<comment type="subcellular location">
    <subcellularLocation>
        <location evidence="1">Cell inner membrane</location>
        <topology evidence="1">Peripheral membrane protein</topology>
    </subcellularLocation>
</comment>
<dbReference type="InterPro" id="IPR003439">
    <property type="entry name" value="ABC_transporter-like_ATP-bd"/>
</dbReference>
<dbReference type="PANTHER" id="PTHR43297">
    <property type="entry name" value="OLIGOPEPTIDE TRANSPORT ATP-BINDING PROTEIN APPD"/>
    <property type="match status" value="1"/>
</dbReference>
<keyword evidence="3" id="KW-0813">Transport</keyword>
<evidence type="ECO:0000259" key="8">
    <source>
        <dbReference type="PROSITE" id="PS50893"/>
    </source>
</evidence>
<keyword evidence="5" id="KW-0547">Nucleotide-binding</keyword>
<proteinExistence type="inferred from homology"/>
<dbReference type="InterPro" id="IPR013563">
    <property type="entry name" value="Oligopep_ABC_C"/>
</dbReference>
<evidence type="ECO:0000256" key="4">
    <source>
        <dbReference type="ARBA" id="ARBA00022475"/>
    </source>
</evidence>
<dbReference type="SUPFAM" id="SSF52540">
    <property type="entry name" value="P-loop containing nucleoside triphosphate hydrolases"/>
    <property type="match status" value="1"/>
</dbReference>
<protein>
    <submittedName>
        <fullName evidence="9">ABC transporter ATP-binding protein</fullName>
    </submittedName>
</protein>
<evidence type="ECO:0000313" key="9">
    <source>
        <dbReference type="EMBL" id="MDQ2067944.1"/>
    </source>
</evidence>
<dbReference type="Pfam" id="PF08352">
    <property type="entry name" value="oligo_HPY"/>
    <property type="match status" value="1"/>
</dbReference>
<dbReference type="InterPro" id="IPR027417">
    <property type="entry name" value="P-loop_NTPase"/>
</dbReference>
<dbReference type="PROSITE" id="PS00211">
    <property type="entry name" value="ABC_TRANSPORTER_1"/>
    <property type="match status" value="1"/>
</dbReference>
<keyword evidence="7" id="KW-0472">Membrane</keyword>
<dbReference type="NCBIfam" id="TIGR01727">
    <property type="entry name" value="oligo_HPY"/>
    <property type="match status" value="1"/>
</dbReference>
<name>A0ABU0W1P3_9RHOB</name>
<dbReference type="PANTHER" id="PTHR43297:SF2">
    <property type="entry name" value="DIPEPTIDE TRANSPORT ATP-BINDING PROTEIN DPPD"/>
    <property type="match status" value="1"/>
</dbReference>
<keyword evidence="6 9" id="KW-0067">ATP-binding</keyword>